<reference evidence="4" key="1">
    <citation type="journal article" date="2014" name="Nat. Genet.">
        <title>Genome and transcriptome of the porcine whipworm Trichuris suis.</title>
        <authorList>
            <person name="Jex A.R."/>
            <person name="Nejsum P."/>
            <person name="Schwarz E.M."/>
            <person name="Hu L."/>
            <person name="Young N.D."/>
            <person name="Hall R.S."/>
            <person name="Korhonen P.K."/>
            <person name="Liao S."/>
            <person name="Thamsborg S."/>
            <person name="Xia J."/>
            <person name="Xu P."/>
            <person name="Wang S."/>
            <person name="Scheerlinck J.P."/>
            <person name="Hofmann A."/>
            <person name="Sternberg P.W."/>
            <person name="Wang J."/>
            <person name="Gasser R.B."/>
        </authorList>
    </citation>
    <scope>NUCLEOTIDE SEQUENCE [LARGE SCALE GENOMIC DNA]</scope>
    <source>
        <strain evidence="4">DCEP-RM93F</strain>
    </source>
</reference>
<evidence type="ECO:0000313" key="4">
    <source>
        <dbReference type="EMBL" id="KFD67297.1"/>
    </source>
</evidence>
<evidence type="ECO:0000256" key="1">
    <source>
        <dbReference type="ARBA" id="ARBA00024336"/>
    </source>
</evidence>
<dbReference type="Pfam" id="PF10257">
    <property type="entry name" value="RAI16-like"/>
    <property type="match status" value="1"/>
</dbReference>
<dbReference type="PANTHER" id="PTHR21705:SF11">
    <property type="entry name" value="FHIP FAMILY PROTEIN CG3558"/>
    <property type="match status" value="1"/>
</dbReference>
<dbReference type="Pfam" id="PF19314">
    <property type="entry name" value="DUF5917"/>
    <property type="match status" value="1"/>
</dbReference>
<evidence type="ECO:0000259" key="3">
    <source>
        <dbReference type="Pfam" id="PF19314"/>
    </source>
</evidence>
<comment type="similarity">
    <text evidence="1">Belongs to the FHIP family.</text>
</comment>
<protein>
    <recommendedName>
        <fullName evidence="3">FHF complex subunit HOOK-interacting protein C-terminal domain-containing protein</fullName>
    </recommendedName>
</protein>
<accession>A0A085NCV1</accession>
<organism evidence="4">
    <name type="scientific">Trichuris suis</name>
    <name type="common">pig whipworm</name>
    <dbReference type="NCBI Taxonomy" id="68888"/>
    <lineage>
        <taxon>Eukaryota</taxon>
        <taxon>Metazoa</taxon>
        <taxon>Ecdysozoa</taxon>
        <taxon>Nematoda</taxon>
        <taxon>Enoplea</taxon>
        <taxon>Dorylaimia</taxon>
        <taxon>Trichinellida</taxon>
        <taxon>Trichuridae</taxon>
        <taxon>Trichuris</taxon>
    </lineage>
</organism>
<dbReference type="InterPro" id="IPR045668">
    <property type="entry name" value="FHIP_KELAA_motif"/>
</dbReference>
<proteinExistence type="inferred from homology"/>
<sequence length="988" mass="111048">MTKVAATQVEAVWDAFRTPPFLAKSLSMYWLKRAMNISKAESSSDETVGRADAQACMDAFHSHWMQIKAILLSDHPTIESQTIVFRHLEQLITLIVAEVNEATGFRIGPMLELAFNESIFSMIVSWATDCRGQARLFALRNIFKIYEIVVSQTSPCIIVHKPILRPLLFVLDECDNGEEWLLNDIREPMVFLLHQVCTKIAQKEEWSMLEFFFDKETDNKAPRFLVFTLLVPFLYFGGRIEQLVRDALLLVLSVSSQLDAAGLFLANETNFCPVLASGLAAVYSSLPRRLYYADVFEDWCRVTPVDLERSPELLSFRNALEFCNAVAQASHQRVVSSLVKYIYNGFLLSVFKQALLESTVDDLHSVIAYLELIFRCLAEAPLQEALVRFVTIKNTDGMSVLESLVYRMGKHAKLTKVCLALFETLLDLNSEKVMYELIFRYLISCRHVVPSQIACLKELTLFDDAYDVFLAFSPIGEPETNPSDHLDEEKDWKQRASEDNYMDDDSSIMDTSVGAQADPTVVLLGYWKWARYKVEACRRACRVWNYPYDGSSPSPYLPQASSSQQDASCPLGAESARSTAETLSVRRSETQFGLNPNCLYRQSRTKAYYAKQKLDKTYPDNSQALSALDLAISGADTDLEGWHQMLNSDQDQSRLISFESETFLNLYCSTAVPSSFMQLTFVDNCASSREPDALDGREPTAGGSLTESTATDWSAAVDAEKFEKMLLEVKHCNDESPASVHDAVHYICYMYDKLLLSRTPSAAMGDSESIDSPKSHPVISRLELDESTLEDMHDIDLQEIVRDGDAPLLGPFLTLLLGMMERMTDNSLLENLLLTGLLARLACYPQVLITTLLLSTLPLFNATVRSLSQILASLSTQIQESIRPLEHLPIRLQLTREMIEARQGHRLQRRRPDGSLPNPAEEDVGAKTKSQRNASYSRLGKEERAFLAGFGFNDAIGPLLQCAVVLDEFCKEIAAIALEQSLQIRLPS</sequence>
<feature type="region of interest" description="Disordered" evidence="2">
    <location>
        <begin position="903"/>
        <end position="936"/>
    </location>
</feature>
<evidence type="ECO:0000256" key="2">
    <source>
        <dbReference type="SAM" id="MobiDB-lite"/>
    </source>
</evidence>
<gene>
    <name evidence="4" type="ORF">M514_20546</name>
</gene>
<feature type="domain" description="FHF complex subunit HOOK-interacting protein C-terminal" evidence="3">
    <location>
        <begin position="810"/>
        <end position="901"/>
    </location>
</feature>
<dbReference type="InterPro" id="IPR019384">
    <property type="entry name" value="FHIP"/>
</dbReference>
<dbReference type="PANTHER" id="PTHR21705">
    <property type="entry name" value="RAI16 PROTEIN-RELATED"/>
    <property type="match status" value="1"/>
</dbReference>
<dbReference type="Pfam" id="PF19311">
    <property type="entry name" value="KELAA"/>
    <property type="match status" value="1"/>
</dbReference>
<name>A0A085NCV1_9BILA</name>
<dbReference type="EMBL" id="KL367516">
    <property type="protein sequence ID" value="KFD67297.1"/>
    <property type="molecule type" value="Genomic_DNA"/>
</dbReference>
<dbReference type="InterPro" id="IPR045669">
    <property type="entry name" value="FHIP_C"/>
</dbReference>
<dbReference type="AlphaFoldDB" id="A0A085NCV1"/>
<feature type="region of interest" description="Disordered" evidence="2">
    <location>
        <begin position="690"/>
        <end position="709"/>
    </location>
</feature>
<dbReference type="Proteomes" id="UP000030758">
    <property type="component" value="Unassembled WGS sequence"/>
</dbReference>